<organism evidence="1 2">
    <name type="scientific">Chromatocurvus halotolerans</name>
    <dbReference type="NCBI Taxonomy" id="1132028"/>
    <lineage>
        <taxon>Bacteria</taxon>
        <taxon>Pseudomonadati</taxon>
        <taxon>Pseudomonadota</taxon>
        <taxon>Gammaproteobacteria</taxon>
        <taxon>Cellvibrionales</taxon>
        <taxon>Halieaceae</taxon>
        <taxon>Chromatocurvus</taxon>
    </lineage>
</organism>
<evidence type="ECO:0000313" key="2">
    <source>
        <dbReference type="Proteomes" id="UP000294980"/>
    </source>
</evidence>
<comment type="caution">
    <text evidence="1">The sequence shown here is derived from an EMBL/GenBank/DDBJ whole genome shotgun (WGS) entry which is preliminary data.</text>
</comment>
<keyword evidence="2" id="KW-1185">Reference proteome</keyword>
<reference evidence="1 2" key="1">
    <citation type="submission" date="2019-03" db="EMBL/GenBank/DDBJ databases">
        <title>Genomic Encyclopedia of Type Strains, Phase IV (KMG-IV): sequencing the most valuable type-strain genomes for metagenomic binning, comparative biology and taxonomic classification.</title>
        <authorList>
            <person name="Goeker M."/>
        </authorList>
    </citation>
    <scope>NUCLEOTIDE SEQUENCE [LARGE SCALE GENOMIC DNA]</scope>
    <source>
        <strain evidence="1 2">DSM 23344</strain>
    </source>
</reference>
<dbReference type="PROSITE" id="PS51257">
    <property type="entry name" value="PROKAR_LIPOPROTEIN"/>
    <property type="match status" value="1"/>
</dbReference>
<gene>
    <name evidence="1" type="ORF">EV688_10243</name>
</gene>
<dbReference type="RefSeq" id="WP_240624178.1">
    <property type="nucleotide sequence ID" value="NZ_QQSW01000001.1"/>
</dbReference>
<proteinExistence type="predicted"/>
<sequence>MVSDIVRHAGWRAIPVLLFCVLGACAQYDNRRGVEVTWKPAAIGDLQPGRTTRGEILARLGPPSQVIALGDESVLYYLNEQADGEALLLIVYNRFTVDTRYDRAIFFFDENDILTDHSTWIRPDAD</sequence>
<evidence type="ECO:0008006" key="3">
    <source>
        <dbReference type="Google" id="ProtNLM"/>
    </source>
</evidence>
<evidence type="ECO:0000313" key="1">
    <source>
        <dbReference type="EMBL" id="TCO77586.1"/>
    </source>
</evidence>
<dbReference type="EMBL" id="SLWX01000002">
    <property type="protein sequence ID" value="TCO77586.1"/>
    <property type="molecule type" value="Genomic_DNA"/>
</dbReference>
<name>A0A4R2L1H3_9GAMM</name>
<accession>A0A4R2L1H3</accession>
<dbReference type="Proteomes" id="UP000294980">
    <property type="component" value="Unassembled WGS sequence"/>
</dbReference>
<dbReference type="AlphaFoldDB" id="A0A4R2L1H3"/>
<protein>
    <recommendedName>
        <fullName evidence="3">Beta-barrel assembly machine subunit BamE</fullName>
    </recommendedName>
</protein>